<dbReference type="EC" id="3.1.11.6" evidence="6"/>
<keyword evidence="3 6" id="KW-0540">Nuclease</keyword>
<evidence type="ECO:0000256" key="1">
    <source>
        <dbReference type="ARBA" id="ARBA00009998"/>
    </source>
</evidence>
<comment type="catalytic activity">
    <reaction evidence="6">
        <text>Exonucleolytic cleavage in either 5'- to 3'- or 3'- to 5'-direction to yield nucleoside 5'-phosphates.</text>
        <dbReference type="EC" id="3.1.11.6"/>
    </reaction>
</comment>
<evidence type="ECO:0000256" key="3">
    <source>
        <dbReference type="ARBA" id="ARBA00022722"/>
    </source>
</evidence>
<name>A0A140DUP4_9FIRM</name>
<comment type="subcellular location">
    <subcellularLocation>
        <location evidence="6">Cytoplasm</location>
    </subcellularLocation>
</comment>
<dbReference type="SUPFAM" id="SSF116842">
    <property type="entry name" value="XseB-like"/>
    <property type="match status" value="1"/>
</dbReference>
<dbReference type="AlphaFoldDB" id="A0A140DUP4"/>
<dbReference type="Gene3D" id="1.10.287.1040">
    <property type="entry name" value="Exonuclease VII, small subunit"/>
    <property type="match status" value="1"/>
</dbReference>
<dbReference type="Proteomes" id="UP000069771">
    <property type="component" value="Chromosome"/>
</dbReference>
<dbReference type="GeneID" id="78477968"/>
<evidence type="ECO:0000313" key="10">
    <source>
        <dbReference type="Proteomes" id="UP000186758"/>
    </source>
</evidence>
<evidence type="ECO:0000256" key="5">
    <source>
        <dbReference type="ARBA" id="ARBA00022839"/>
    </source>
</evidence>
<comment type="subunit">
    <text evidence="6">Heterooligomer composed of large and small subunits.</text>
</comment>
<keyword evidence="2 6" id="KW-0963">Cytoplasm</keyword>
<dbReference type="GO" id="GO:0008855">
    <property type="term" value="F:exodeoxyribonuclease VII activity"/>
    <property type="evidence" value="ECO:0007669"/>
    <property type="project" value="UniProtKB-UniRule"/>
</dbReference>
<evidence type="ECO:0000256" key="2">
    <source>
        <dbReference type="ARBA" id="ARBA00022490"/>
    </source>
</evidence>
<dbReference type="GO" id="GO:0006308">
    <property type="term" value="P:DNA catabolic process"/>
    <property type="evidence" value="ECO:0007669"/>
    <property type="project" value="UniProtKB-UniRule"/>
</dbReference>
<keyword evidence="5 6" id="KW-0269">Exonuclease</keyword>
<organism evidence="7 9">
    <name type="scientific">Faecalibaculum rodentium</name>
    <dbReference type="NCBI Taxonomy" id="1702221"/>
    <lineage>
        <taxon>Bacteria</taxon>
        <taxon>Bacillati</taxon>
        <taxon>Bacillota</taxon>
        <taxon>Erysipelotrichia</taxon>
        <taxon>Erysipelotrichales</taxon>
        <taxon>Erysipelotrichaceae</taxon>
        <taxon>Faecalibaculum</taxon>
    </lineage>
</organism>
<dbReference type="Pfam" id="PF02609">
    <property type="entry name" value="Exonuc_VII_S"/>
    <property type="match status" value="1"/>
</dbReference>
<proteinExistence type="inferred from homology"/>
<dbReference type="Proteomes" id="UP000186758">
    <property type="component" value="Unassembled WGS sequence"/>
</dbReference>
<dbReference type="STRING" id="1702221.AALO17_12370"/>
<evidence type="ECO:0000256" key="6">
    <source>
        <dbReference type="HAMAP-Rule" id="MF_00337"/>
    </source>
</evidence>
<dbReference type="NCBIfam" id="TIGR01280">
    <property type="entry name" value="xseB"/>
    <property type="match status" value="1"/>
</dbReference>
<evidence type="ECO:0000313" key="8">
    <source>
        <dbReference type="EMBL" id="OLU45141.1"/>
    </source>
</evidence>
<dbReference type="KEGG" id="fro:AALO17_12370"/>
<sequence>METQQLTFQQAMVRLDEIVRQLNSGNLELEKAMELFEEGLKLTQQCEVQLKAFENKMNTLIVETAGNA</sequence>
<protein>
    <recommendedName>
        <fullName evidence="6">Exodeoxyribonuclease 7 small subunit</fullName>
        <ecNumber evidence="6">3.1.11.6</ecNumber>
    </recommendedName>
    <alternativeName>
        <fullName evidence="6">Exodeoxyribonuclease VII small subunit</fullName>
        <shortName evidence="6">Exonuclease VII small subunit</shortName>
    </alternativeName>
</protein>
<keyword evidence="9" id="KW-1185">Reference proteome</keyword>
<evidence type="ECO:0000256" key="4">
    <source>
        <dbReference type="ARBA" id="ARBA00022801"/>
    </source>
</evidence>
<accession>A0A140DUP4</accession>
<dbReference type="InterPro" id="IPR037004">
    <property type="entry name" value="Exonuc_VII_ssu_sf"/>
</dbReference>
<dbReference type="GO" id="GO:0005829">
    <property type="term" value="C:cytosol"/>
    <property type="evidence" value="ECO:0007669"/>
    <property type="project" value="TreeGrafter"/>
</dbReference>
<evidence type="ECO:0000313" key="9">
    <source>
        <dbReference type="Proteomes" id="UP000069771"/>
    </source>
</evidence>
<dbReference type="PANTHER" id="PTHR34137">
    <property type="entry name" value="EXODEOXYRIBONUCLEASE 7 SMALL SUBUNIT"/>
    <property type="match status" value="1"/>
</dbReference>
<keyword evidence="4 6" id="KW-0378">Hydrolase</keyword>
<dbReference type="HAMAP" id="MF_00337">
    <property type="entry name" value="Exonuc_7_S"/>
    <property type="match status" value="1"/>
</dbReference>
<comment type="similarity">
    <text evidence="1 6">Belongs to the XseB family.</text>
</comment>
<reference evidence="8 10" key="2">
    <citation type="submission" date="2016-11" db="EMBL/GenBank/DDBJ databases">
        <title>Description of two novel members of the family Erysipelotrichaceae: Ileibacterium lipovorans gen. nov., sp. nov. and Dubosiella newyorkensis, gen. nov., sp. nov.</title>
        <authorList>
            <person name="Cox L.M."/>
            <person name="Sohn J."/>
            <person name="Tyrrell K.L."/>
            <person name="Citron D.M."/>
            <person name="Lawson P.A."/>
            <person name="Patel N.B."/>
            <person name="Iizumi T."/>
            <person name="Perez-Perez G.I."/>
            <person name="Goldstein E.J."/>
            <person name="Blaser M.J."/>
        </authorList>
    </citation>
    <scope>NUCLEOTIDE SEQUENCE [LARGE SCALE GENOMIC DNA]</scope>
    <source>
        <strain evidence="8 10">NYU-BL-K8</strain>
    </source>
</reference>
<dbReference type="PIRSF" id="PIRSF006488">
    <property type="entry name" value="Exonuc_VII_S"/>
    <property type="match status" value="1"/>
</dbReference>
<dbReference type="OrthoDB" id="49164at2"/>
<dbReference type="GO" id="GO:0009318">
    <property type="term" value="C:exodeoxyribonuclease VII complex"/>
    <property type="evidence" value="ECO:0007669"/>
    <property type="project" value="UniProtKB-UniRule"/>
</dbReference>
<dbReference type="RefSeq" id="WP_067556626.1">
    <property type="nucleotide sequence ID" value="NZ_CAJTBG010000018.1"/>
</dbReference>
<comment type="function">
    <text evidence="6">Bidirectionally degrades single-stranded DNA into large acid-insoluble oligonucleotides, which are then degraded further into small acid-soluble oligonucleotides.</text>
</comment>
<dbReference type="InterPro" id="IPR003761">
    <property type="entry name" value="Exonuc_VII_S"/>
</dbReference>
<dbReference type="PANTHER" id="PTHR34137:SF1">
    <property type="entry name" value="EXODEOXYRIBONUCLEASE 7 SMALL SUBUNIT"/>
    <property type="match status" value="1"/>
</dbReference>
<dbReference type="EMBL" id="CP011391">
    <property type="protein sequence ID" value="AMK54371.1"/>
    <property type="molecule type" value="Genomic_DNA"/>
</dbReference>
<gene>
    <name evidence="6" type="primary">xseB</name>
    <name evidence="7" type="ORF">AALO17_12370</name>
    <name evidence="8" type="ORF">BO223_05460</name>
</gene>
<reference evidence="7 9" key="1">
    <citation type="journal article" date="2016" name="Gut Pathog.">
        <title>Whole genome sequencing of "Faecalibaculum rodentium" ALO17, isolated from C57BL/6J laboratory mouse feces.</title>
        <authorList>
            <person name="Lim S."/>
            <person name="Chang D.H."/>
            <person name="Ahn S."/>
            <person name="Kim B.C."/>
        </authorList>
    </citation>
    <scope>NUCLEOTIDE SEQUENCE [LARGE SCALE GENOMIC DNA]</scope>
    <source>
        <strain evidence="7 9">Alo17</strain>
    </source>
</reference>
<evidence type="ECO:0000313" key="7">
    <source>
        <dbReference type="EMBL" id="AMK54371.1"/>
    </source>
</evidence>
<dbReference type="EMBL" id="MPJZ01000052">
    <property type="protein sequence ID" value="OLU45141.1"/>
    <property type="molecule type" value="Genomic_DNA"/>
</dbReference>